<dbReference type="InterPro" id="IPR009081">
    <property type="entry name" value="PP-bd_ACP"/>
</dbReference>
<dbReference type="SUPFAM" id="SSF56801">
    <property type="entry name" value="Acetyl-CoA synthetase-like"/>
    <property type="match status" value="1"/>
</dbReference>
<dbReference type="InterPro" id="IPR029058">
    <property type="entry name" value="AB_hydrolase_fold"/>
</dbReference>
<dbReference type="InterPro" id="IPR001031">
    <property type="entry name" value="Thioesterase"/>
</dbReference>
<dbReference type="SUPFAM" id="SSF52777">
    <property type="entry name" value="CoA-dependent acyltransferases"/>
    <property type="match status" value="3"/>
</dbReference>
<dbReference type="InterPro" id="IPR042099">
    <property type="entry name" value="ANL_N_sf"/>
</dbReference>
<dbReference type="RefSeq" id="WP_318108851.1">
    <property type="nucleotide sequence ID" value="NZ_CP137573.1"/>
</dbReference>
<evidence type="ECO:0000256" key="3">
    <source>
        <dbReference type="ARBA" id="ARBA00022553"/>
    </source>
</evidence>
<dbReference type="InterPro" id="IPR023213">
    <property type="entry name" value="CAT-like_dom_sf"/>
</dbReference>
<dbReference type="InterPro" id="IPR006162">
    <property type="entry name" value="Ppantetheine_attach_site"/>
</dbReference>
<dbReference type="Gene3D" id="3.30.559.10">
    <property type="entry name" value="Chloramphenicol acetyltransferase-like domain"/>
    <property type="match status" value="1"/>
</dbReference>
<dbReference type="PANTHER" id="PTHR45527:SF14">
    <property type="entry name" value="PLIPASTATIN SYNTHASE SUBUNIT B"/>
    <property type="match status" value="1"/>
</dbReference>
<dbReference type="Gene3D" id="3.40.50.1820">
    <property type="entry name" value="alpha/beta hydrolase"/>
    <property type="match status" value="1"/>
</dbReference>
<dbReference type="Pfam" id="PF00668">
    <property type="entry name" value="Condensation"/>
    <property type="match status" value="1"/>
</dbReference>
<dbReference type="InterPro" id="IPR036736">
    <property type="entry name" value="ACP-like_sf"/>
</dbReference>
<dbReference type="CDD" id="cd19531">
    <property type="entry name" value="LCL_NRPS-like"/>
    <property type="match status" value="1"/>
</dbReference>
<dbReference type="InterPro" id="IPR000873">
    <property type="entry name" value="AMP-dep_synth/lig_dom"/>
</dbReference>
<dbReference type="SMART" id="SM00824">
    <property type="entry name" value="PKS_TE"/>
    <property type="match status" value="1"/>
</dbReference>
<dbReference type="InterPro" id="IPR020806">
    <property type="entry name" value="PKS_PP-bd"/>
</dbReference>
<dbReference type="SMART" id="SM00823">
    <property type="entry name" value="PKS_PP"/>
    <property type="match status" value="1"/>
</dbReference>
<evidence type="ECO:0000256" key="1">
    <source>
        <dbReference type="ARBA" id="ARBA00001957"/>
    </source>
</evidence>
<keyword evidence="7" id="KW-1185">Reference proteome</keyword>
<gene>
    <name evidence="6" type="ORF">R2D22_33310</name>
</gene>
<keyword evidence="3" id="KW-0597">Phosphoprotein</keyword>
<dbReference type="Gene3D" id="3.30.559.30">
    <property type="entry name" value="Nonribosomal peptide synthetase, condensation domain"/>
    <property type="match status" value="1"/>
</dbReference>
<dbReference type="Pfam" id="PF00550">
    <property type="entry name" value="PP-binding"/>
    <property type="match status" value="1"/>
</dbReference>
<reference evidence="6 7" key="1">
    <citation type="submission" date="2023-10" db="EMBL/GenBank/DDBJ databases">
        <title>The genome sequence of Streptomyces sp. HUAS YS2.</title>
        <authorList>
            <person name="Mo P."/>
        </authorList>
    </citation>
    <scope>NUCLEOTIDE SEQUENCE [LARGE SCALE GENOMIC DNA]</scope>
    <source>
        <strain evidence="6 7">HUAS YS2</strain>
    </source>
</reference>
<dbReference type="Pfam" id="PF00975">
    <property type="entry name" value="Thioesterase"/>
    <property type="match status" value="1"/>
</dbReference>
<proteinExistence type="predicted"/>
<dbReference type="PROSITE" id="PS00455">
    <property type="entry name" value="AMP_BINDING"/>
    <property type="match status" value="1"/>
</dbReference>
<feature type="domain" description="Carrier" evidence="5">
    <location>
        <begin position="1356"/>
        <end position="1431"/>
    </location>
</feature>
<dbReference type="InterPro" id="IPR001242">
    <property type="entry name" value="Condensation_dom"/>
</dbReference>
<dbReference type="SUPFAM" id="SSF53474">
    <property type="entry name" value="alpha/beta-Hydrolases"/>
    <property type="match status" value="1"/>
</dbReference>
<name>A0ABZ0M2K7_9ACTN</name>
<dbReference type="PROSITE" id="PS50075">
    <property type="entry name" value="CARRIER"/>
    <property type="match status" value="1"/>
</dbReference>
<evidence type="ECO:0000313" key="6">
    <source>
        <dbReference type="EMBL" id="WOX26002.1"/>
    </source>
</evidence>
<feature type="region of interest" description="Disordered" evidence="4">
    <location>
        <begin position="1336"/>
        <end position="1357"/>
    </location>
</feature>
<dbReference type="Gene3D" id="3.40.50.12780">
    <property type="entry name" value="N-terminal domain of ligase-like"/>
    <property type="match status" value="1"/>
</dbReference>
<dbReference type="PROSITE" id="PS00012">
    <property type="entry name" value="PHOSPHOPANTETHEINE"/>
    <property type="match status" value="1"/>
</dbReference>
<dbReference type="Gene3D" id="1.10.1200.10">
    <property type="entry name" value="ACP-like"/>
    <property type="match status" value="1"/>
</dbReference>
<dbReference type="CDD" id="cd17643">
    <property type="entry name" value="A_NRPS_Cytc1-like"/>
    <property type="match status" value="1"/>
</dbReference>
<comment type="cofactor">
    <cofactor evidence="1">
        <name>pantetheine 4'-phosphate</name>
        <dbReference type="ChEBI" id="CHEBI:47942"/>
    </cofactor>
</comment>
<organism evidence="6 7">
    <name type="scientific">Streptomyces solicathayae</name>
    <dbReference type="NCBI Taxonomy" id="3081768"/>
    <lineage>
        <taxon>Bacteria</taxon>
        <taxon>Bacillati</taxon>
        <taxon>Actinomycetota</taxon>
        <taxon>Actinomycetes</taxon>
        <taxon>Kitasatosporales</taxon>
        <taxon>Streptomycetaceae</taxon>
        <taxon>Streptomyces</taxon>
    </lineage>
</organism>
<feature type="region of interest" description="Disordered" evidence="4">
    <location>
        <begin position="33"/>
        <end position="60"/>
    </location>
</feature>
<dbReference type="InterPro" id="IPR010071">
    <property type="entry name" value="AA_adenyl_dom"/>
</dbReference>
<dbReference type="Gene3D" id="3.30.300.30">
    <property type="match status" value="1"/>
</dbReference>
<dbReference type="InterPro" id="IPR025110">
    <property type="entry name" value="AMP-bd_C"/>
</dbReference>
<dbReference type="InterPro" id="IPR045851">
    <property type="entry name" value="AMP-bd_C_sf"/>
</dbReference>
<dbReference type="Pfam" id="PF00501">
    <property type="entry name" value="AMP-binding"/>
    <property type="match status" value="1"/>
</dbReference>
<protein>
    <submittedName>
        <fullName evidence="6">Amino acid adenylation domain-containing protein</fullName>
    </submittedName>
</protein>
<dbReference type="InterPro" id="IPR020802">
    <property type="entry name" value="TesA-like"/>
</dbReference>
<dbReference type="InterPro" id="IPR020845">
    <property type="entry name" value="AMP-binding_CS"/>
</dbReference>
<dbReference type="NCBIfam" id="TIGR01733">
    <property type="entry name" value="AA-adenyl-dom"/>
    <property type="match status" value="1"/>
</dbReference>
<dbReference type="EMBL" id="CP137573">
    <property type="protein sequence ID" value="WOX26002.1"/>
    <property type="molecule type" value="Genomic_DNA"/>
</dbReference>
<accession>A0ABZ0M2K7</accession>
<dbReference type="Pfam" id="PF13193">
    <property type="entry name" value="AMP-binding_C"/>
    <property type="match status" value="1"/>
</dbReference>
<dbReference type="SUPFAM" id="SSF47336">
    <property type="entry name" value="ACP-like"/>
    <property type="match status" value="1"/>
</dbReference>
<keyword evidence="2" id="KW-0596">Phosphopantetheine</keyword>
<sequence length="1718" mass="183259">MSEINPTDPRAAARLSRVAGGVSIDRLKALAAQRRAAGTGPAEPTRPAPAAGAAQDGPHPASYAQRRLWLLDQMDPGSLTYNMPVAYEIDGALDTEALRCSLEHLQHRHEPLRSHFTVRDGEAHVAVTAPARLDLPLRDLTGVAPESREEAARTALADAAREPFDLGRGPLFRVLLLRLGASRHILLTSMHHSVSDGWSMAVLERELGTAYVAFTAGREPDLPALPCRYADHAASRREAGRSAALRRRADAWRDRLAPLPEPLELPLDRPRPERLSGNGGVVEMSVPRELRDALQRYASRRGASLAMIMAGLLQYVLARQSGRRRVVVGMPVAGREDPAVAPLIGFFVNVLPLAARIEPGMRLGELVDQVRDEALHAYAHQDVPFDLLTEALQVPRTLSRPPVFQVLFAMQNTPKQAATEPGSLPLRRREVPIGTSKFELSFEFGEDGDGDGLWGSVEYSTDLFDHETVERLAARYLTLLHEAVTTPDSPLDTLPPVSRAALTRALGHPEPPADLAVVPDAAGSRALLVELNGPWDPAAWRRSVHAVAAARPELRTRAHRIGCLNETVLCTWTEAERAEPDAPAFAELRAHASDPARLVAEAACAGTGSEEGAYALRIDLGRSVDGAVHALLTGGTAVWDEQAADGLGRELMDRYAEFSGHGATPAPAADPAVLSPELWRAVQERAAACGTDADVLLRTGLHYLNALCTGEPAPYTGEVTATLDGIASGAVPVAPPLLRYVAGPAAAPGVRTAVAGLPDAPLLTARPLIGGGLRLEPGVAAPDEPAGHVVHRPAERLGFLMEQLCLRGADAWERLELVLPDERELWLTGVNGDAVTSVPTASLSGLIAAQAARRPDAVAVTHQGESLKYGALSARVDALAGALCPALDAAGGPRRVAICMERGIDLVVALLAVLRSGAAYVPLDPLFPDARMALITEDAAPALILTEDALRDRFATATAPVRTVAELEGTGPAAVLPDVSADDTAYIIYTSGTTGTPKGVEVTHGNVVRLFGSTEEWFGFGPDDVWTLFHSYAFDFSVWEIWGALLHGGRLVVVPSMVARDPAAFLGLLVAERVTFLNQTPSAFTQIVREEATRPAPVELALRHVVFGGEALDFAALRPWVERHGPDAPRLVNMYGITETTVHVTYHEVTEADIEAGRSVIGRPLPDLKIWVVDPAGRLLPPGATGELWVGGLGVARGYLHKPELTAQRFVPDTLDSGAGPDSRIYRSGDLARLLPDGGLEYAGRLDHQVKIRGYRMELGEIETALSACPEVAERVVLAVGETSETRHLVAWIVPAPGAPREAAPLRKVLEERLPVYMLPARYVFVDAMPLTSNGKIDHRRLPAPEEATGGAPDREPRTAGERLLTALFAEVLAVGPVSPDANFFDLGGHSMLAARLVGRIRSALGVDLPLAELFAHQTPAALAARLDTRPRDTGGTSVLVRVRDAAGGADRPPLFAVHPGAGDVLCYQPLSAALGADQPFVGIRCPGHGPGEQPFGSLAEMADHYGAAILQAQPTGPYRLLGHSLGGVIAWETARRLQARGHEVALVLVDTYLPRILGEIRVSPALVLRSLFGGRADFTDAELAGLTDEQQVGLALRKLAGSGGHAPSTGDADARLLTRHLRALRSNLALCAEHPMETGDPYRGPVLYAAAEDNAYVDDVPALWAPFVDGPLRVTRVEGDHEGMLRGPGAERLAALLRPLLADDAPTPTRSPSKDGR</sequence>
<evidence type="ECO:0000256" key="2">
    <source>
        <dbReference type="ARBA" id="ARBA00022450"/>
    </source>
</evidence>
<evidence type="ECO:0000259" key="5">
    <source>
        <dbReference type="PROSITE" id="PS50075"/>
    </source>
</evidence>
<evidence type="ECO:0000256" key="4">
    <source>
        <dbReference type="SAM" id="MobiDB-lite"/>
    </source>
</evidence>
<evidence type="ECO:0000313" key="7">
    <source>
        <dbReference type="Proteomes" id="UP001301731"/>
    </source>
</evidence>
<dbReference type="Proteomes" id="UP001301731">
    <property type="component" value="Chromosome"/>
</dbReference>
<dbReference type="PANTHER" id="PTHR45527">
    <property type="entry name" value="NONRIBOSOMAL PEPTIDE SYNTHETASE"/>
    <property type="match status" value="1"/>
</dbReference>